<reference evidence="1" key="2">
    <citation type="submission" date="2019-06" db="EMBL/GenBank/DDBJ databases">
        <title>Genomics analysis of Aphanomyces spp. identifies a new class of oomycete effector associated with host adaptation.</title>
        <authorList>
            <person name="Gaulin E."/>
        </authorList>
    </citation>
    <scope>NUCLEOTIDE SEQUENCE</scope>
    <source>
        <strain evidence="1">CBS 578.67</strain>
    </source>
</reference>
<evidence type="ECO:0000313" key="2">
    <source>
        <dbReference type="EMBL" id="VFT88645.1"/>
    </source>
</evidence>
<dbReference type="Proteomes" id="UP000332933">
    <property type="component" value="Unassembled WGS sequence"/>
</dbReference>
<dbReference type="EMBL" id="VJMH01005313">
    <property type="protein sequence ID" value="KAF0697524.1"/>
    <property type="molecule type" value="Genomic_DNA"/>
</dbReference>
<evidence type="ECO:0000313" key="1">
    <source>
        <dbReference type="EMBL" id="KAF0697524.1"/>
    </source>
</evidence>
<dbReference type="AlphaFoldDB" id="A0A485KUB7"/>
<evidence type="ECO:0000313" key="3">
    <source>
        <dbReference type="Proteomes" id="UP000332933"/>
    </source>
</evidence>
<dbReference type="OrthoDB" id="65685at2759"/>
<keyword evidence="3" id="KW-1185">Reference proteome</keyword>
<sequence length="278" mass="29775">MFGIGFLLGGGVFYLAGHKLKESSARVLGDTTVIAGSQDISMLPATPAHERDSAYVSFSGRLKGFDSPLLQSAISRRTNSTALDAIRIHSKTFHRYDEIVTIEQKVSESEVGGAVAVEPFTATSTTVVVKNDRFIQSLYKAGDDEFTPAVDSNMTIFGDAPRSKTIGFRTVERLIPVDGAVSGVGFVEGRLVAGATGAPKLTWVLVPTDDGKSRARPAFLVYGDKDDLIREQQRKAAEFNTDGSVLKALGVAMVLIGGFSVARTKRRSLANLAMKNSI</sequence>
<dbReference type="EMBL" id="CAADRA010005334">
    <property type="protein sequence ID" value="VFT88645.1"/>
    <property type="molecule type" value="Genomic_DNA"/>
</dbReference>
<protein>
    <submittedName>
        <fullName evidence="2">Aste57867_11789 protein</fullName>
    </submittedName>
</protein>
<name>A0A485KUB7_9STRA</name>
<reference evidence="2 3" key="1">
    <citation type="submission" date="2019-03" db="EMBL/GenBank/DDBJ databases">
        <authorList>
            <person name="Gaulin E."/>
            <person name="Dumas B."/>
        </authorList>
    </citation>
    <scope>NUCLEOTIDE SEQUENCE [LARGE SCALE GENOMIC DNA]</scope>
    <source>
        <strain evidence="2">CBS 568.67</strain>
    </source>
</reference>
<proteinExistence type="predicted"/>
<accession>A0A485KUB7</accession>
<gene>
    <name evidence="2" type="primary">Aste57867_11789</name>
    <name evidence="1" type="ORF">As57867_011744</name>
    <name evidence="2" type="ORF">ASTE57867_11789</name>
</gene>
<organism evidence="2 3">
    <name type="scientific">Aphanomyces stellatus</name>
    <dbReference type="NCBI Taxonomy" id="120398"/>
    <lineage>
        <taxon>Eukaryota</taxon>
        <taxon>Sar</taxon>
        <taxon>Stramenopiles</taxon>
        <taxon>Oomycota</taxon>
        <taxon>Saprolegniomycetes</taxon>
        <taxon>Saprolegniales</taxon>
        <taxon>Verrucalvaceae</taxon>
        <taxon>Aphanomyces</taxon>
    </lineage>
</organism>